<organism evidence="2 3">
    <name type="scientific">Devosia ureilytica</name>
    <dbReference type="NCBI Taxonomy" id="2952754"/>
    <lineage>
        <taxon>Bacteria</taxon>
        <taxon>Pseudomonadati</taxon>
        <taxon>Pseudomonadota</taxon>
        <taxon>Alphaproteobacteria</taxon>
        <taxon>Hyphomicrobiales</taxon>
        <taxon>Devosiaceae</taxon>
        <taxon>Devosia</taxon>
    </lineage>
</organism>
<reference evidence="2" key="1">
    <citation type="submission" date="2022-06" db="EMBL/GenBank/DDBJ databases">
        <title>Devosia sp. XJ19-45 genome assembly.</title>
        <authorList>
            <person name="Li B."/>
            <person name="Cai M."/>
            <person name="Nie G."/>
            <person name="Li W."/>
        </authorList>
    </citation>
    <scope>NUCLEOTIDE SEQUENCE</scope>
    <source>
        <strain evidence="2">XJ19-45</strain>
    </source>
</reference>
<name>A0A9Q4AP67_9HYPH</name>
<keyword evidence="1" id="KW-0472">Membrane</keyword>
<sequence length="51" mass="5633">MINDKRTRAYPMQRNRAKAIAIAQTQAHQARILLAAGLLLLPALLLLLISP</sequence>
<dbReference type="AlphaFoldDB" id="A0A9Q4AP67"/>
<dbReference type="RefSeq" id="WP_254674257.1">
    <property type="nucleotide sequence ID" value="NZ_JAMWDU010000003.1"/>
</dbReference>
<evidence type="ECO:0000313" key="3">
    <source>
        <dbReference type="Proteomes" id="UP001060275"/>
    </source>
</evidence>
<comment type="caution">
    <text evidence="2">The sequence shown here is derived from an EMBL/GenBank/DDBJ whole genome shotgun (WGS) entry which is preliminary data.</text>
</comment>
<evidence type="ECO:0000256" key="1">
    <source>
        <dbReference type="SAM" id="Phobius"/>
    </source>
</evidence>
<evidence type="ECO:0000313" key="2">
    <source>
        <dbReference type="EMBL" id="MCP8887177.1"/>
    </source>
</evidence>
<proteinExistence type="predicted"/>
<dbReference type="EMBL" id="JAMWDU010000003">
    <property type="protein sequence ID" value="MCP8887177.1"/>
    <property type="molecule type" value="Genomic_DNA"/>
</dbReference>
<keyword evidence="3" id="KW-1185">Reference proteome</keyword>
<accession>A0A9Q4AP67</accession>
<keyword evidence="1" id="KW-1133">Transmembrane helix</keyword>
<feature type="transmembrane region" description="Helical" evidence="1">
    <location>
        <begin position="32"/>
        <end position="50"/>
    </location>
</feature>
<gene>
    <name evidence="2" type="ORF">NF348_08680</name>
</gene>
<keyword evidence="1" id="KW-0812">Transmembrane</keyword>
<dbReference type="Proteomes" id="UP001060275">
    <property type="component" value="Unassembled WGS sequence"/>
</dbReference>
<protein>
    <submittedName>
        <fullName evidence="2">Uncharacterized protein</fullName>
    </submittedName>
</protein>